<dbReference type="RefSeq" id="WP_251839984.1">
    <property type="nucleotide sequence ID" value="NZ_JACSPO010000006.1"/>
</dbReference>
<feature type="compositionally biased region" description="Basic and acidic residues" evidence="1">
    <location>
        <begin position="1"/>
        <end position="19"/>
    </location>
</feature>
<organism evidence="3 4">
    <name type="scientific">Oceanitalea stevensii</name>
    <dbReference type="NCBI Taxonomy" id="2763072"/>
    <lineage>
        <taxon>Bacteria</taxon>
        <taxon>Bacillati</taxon>
        <taxon>Actinomycetota</taxon>
        <taxon>Actinomycetes</taxon>
        <taxon>Micrococcales</taxon>
        <taxon>Bogoriellaceae</taxon>
        <taxon>Georgenia</taxon>
    </lineage>
</organism>
<feature type="domain" description="eCIS core" evidence="2">
    <location>
        <begin position="165"/>
        <end position="237"/>
    </location>
</feature>
<dbReference type="InterPro" id="IPR025295">
    <property type="entry name" value="eCIS_core_dom"/>
</dbReference>
<sequence length="1372" mass="144893">MTTTRLRERVMHEDTEDVTRSVASRRHDRPPAASNAALARAVHGAGDVPPAVATLSVSHPGDLLEREAEALAAAVVRNPGGGPGPNRADGASPAPGTPAGHSAGADGRTPARTADGGPAPGNGRAGVARAADAGPAPDVVAAGGEVPVSEQVTSVLAAPGAGEALPGGVRASVEPHLGVDLGGVRVHRSTAARAAAVELQARAFTVGRDIFLGPGQSPADLALMAHETAHVVQQGGARASRYPLMRDVEVSDLIPDFILDGVRSGARSIPGYSVLGAILGKDPLTDAPLPTGPTAFVEQLLTLGPFGSAVGPVLDAIDIAGDVVRLLRDGLAAHDLTAERITRDIGAAWDELSVTEGVSGNLAIIERYVDAIVADVRAFVIGIADAVIAKVRAVAADVAEPLVRRPEVAPYWDLAVKVFHHDPLRGTEVNAPTVEILADFLTLIGKGDVVAQMTERGTLQETADWLDTQWARFAGLLVRAVQLFSDAWDAVSPEHLPDLLDNLGALAERAIALVRDIGDFAWDVLEQVLVLVKRSLLGMLAEHANKVPGFHLLTVILGRNPFTGDDVPRTAQNLIRGFITLLPGGEQTYAELSESGVVPRAAARIEAELVRLEITPDLVSSTFLGIWDSVTLEDLAAPGDTFDRIVDAFGEPLARIVEFAAVVVEEVVGLILRLMNFPSELLGNILANVAAAAQQIQRDPVGFLRNLVTALRMGFEGFFTRIAGHLLRGLGDWLFRGLRSLGIAPPAALDLQSILTLVLEVLGVTVETLWAKLAKKIGPENVARIRGAIDKLTGAWAFVKDVQERGVSAVWDLLAEKLGDLWQTVLTMASSWIMKEIVESAVVKLLSFLDPTGIMAIINGTIAFFNAVQSAIDYFRDMLEILDRFVGTIASVARGDTAPAAARLEQGLASAVPVAIGLLAYQVGLGNAPEKVRDIIEQLRALVDEALEWLIDKAWQLGQSVLSALRGETPEGAAEGEGTEGPETPQSRQVKDKAKARIAERTARPFASMADLRAVLDEILTELQPEGLKQIGTEVRPDAPGKAHITVAASEAEDAGDVQVPVDEAVRQQVLAALRPLVPHLEQNVIDAEVATLAARTAGNPKLPDAINAAARALVDPDAIATVLAQIAKRAEAFEQEEITFTLRVVRAETRTGSGKIKTPPGPTGETATLTLKKGERDEARLAALLDMSERAGRGEGTRAHVTVLLPGKAKKDNNFRPETFFEHVVHQGYRFLDVAIVQQDAATAEHGAATHLVQDLVVDGAVKQFGMTAETLRPLISPDLWLVMYDQMTTAVNAAGERTNAIMNDPNQLWPQLREVVGDLDRALREADRLLIADAAAAPPPADGAPPPAEAAPPAEPPAPPPVPDGGGQGG</sequence>
<dbReference type="Pfam" id="PF13699">
    <property type="entry name" value="eCIS_core"/>
    <property type="match status" value="1"/>
</dbReference>
<dbReference type="Proteomes" id="UP000661894">
    <property type="component" value="Unassembled WGS sequence"/>
</dbReference>
<gene>
    <name evidence="3" type="ORF">H9624_11175</name>
</gene>
<protein>
    <submittedName>
        <fullName evidence="3">DUF4157 domain-containing protein</fullName>
    </submittedName>
</protein>
<comment type="caution">
    <text evidence="3">The sequence shown here is derived from an EMBL/GenBank/DDBJ whole genome shotgun (WGS) entry which is preliminary data.</text>
</comment>
<feature type="region of interest" description="Disordered" evidence="1">
    <location>
        <begin position="1335"/>
        <end position="1372"/>
    </location>
</feature>
<dbReference type="EMBL" id="JACSPO010000006">
    <property type="protein sequence ID" value="MBD8062879.1"/>
    <property type="molecule type" value="Genomic_DNA"/>
</dbReference>
<proteinExistence type="predicted"/>
<name>A0ABR8Z505_9MICO</name>
<accession>A0ABR8Z505</accession>
<reference evidence="3 4" key="1">
    <citation type="submission" date="2020-08" db="EMBL/GenBank/DDBJ databases">
        <title>A Genomic Blueprint of the Chicken Gut Microbiome.</title>
        <authorList>
            <person name="Gilroy R."/>
            <person name="Ravi A."/>
            <person name="Getino M."/>
            <person name="Pursley I."/>
            <person name="Horton D.L."/>
            <person name="Alikhan N.-F."/>
            <person name="Baker D."/>
            <person name="Gharbi K."/>
            <person name="Hall N."/>
            <person name="Watson M."/>
            <person name="Adriaenssens E.M."/>
            <person name="Foster-Nyarko E."/>
            <person name="Jarju S."/>
            <person name="Secka A."/>
            <person name="Antonio M."/>
            <person name="Oren A."/>
            <person name="Chaudhuri R."/>
            <person name="La Ragione R.M."/>
            <person name="Hildebrand F."/>
            <person name="Pallen M.J."/>
        </authorList>
    </citation>
    <scope>NUCLEOTIDE SEQUENCE [LARGE SCALE GENOMIC DNA]</scope>
    <source>
        <strain evidence="3 4">Sa1BUA1</strain>
    </source>
</reference>
<feature type="region of interest" description="Disordered" evidence="1">
    <location>
        <begin position="1"/>
        <end position="34"/>
    </location>
</feature>
<feature type="compositionally biased region" description="Low complexity" evidence="1">
    <location>
        <begin position="125"/>
        <end position="138"/>
    </location>
</feature>
<feature type="region of interest" description="Disordered" evidence="1">
    <location>
        <begin position="969"/>
        <end position="995"/>
    </location>
</feature>
<keyword evidence="4" id="KW-1185">Reference proteome</keyword>
<feature type="region of interest" description="Disordered" evidence="1">
    <location>
        <begin position="76"/>
        <end position="138"/>
    </location>
</feature>
<evidence type="ECO:0000256" key="1">
    <source>
        <dbReference type="SAM" id="MobiDB-lite"/>
    </source>
</evidence>
<evidence type="ECO:0000313" key="3">
    <source>
        <dbReference type="EMBL" id="MBD8062879.1"/>
    </source>
</evidence>
<feature type="compositionally biased region" description="Pro residues" evidence="1">
    <location>
        <begin position="1339"/>
        <end position="1365"/>
    </location>
</feature>
<evidence type="ECO:0000259" key="2">
    <source>
        <dbReference type="Pfam" id="PF13699"/>
    </source>
</evidence>
<evidence type="ECO:0000313" key="4">
    <source>
        <dbReference type="Proteomes" id="UP000661894"/>
    </source>
</evidence>